<dbReference type="GO" id="GO:0008270">
    <property type="term" value="F:zinc ion binding"/>
    <property type="evidence" value="ECO:0007669"/>
    <property type="project" value="UniProtKB-KW"/>
</dbReference>
<dbReference type="GO" id="GO:0000978">
    <property type="term" value="F:RNA polymerase II cis-regulatory region sequence-specific DNA binding"/>
    <property type="evidence" value="ECO:0007669"/>
    <property type="project" value="TreeGrafter"/>
</dbReference>
<evidence type="ECO:0000256" key="1">
    <source>
        <dbReference type="ARBA" id="ARBA00022723"/>
    </source>
</evidence>
<dbReference type="FunFam" id="3.30.160.60:FF:000100">
    <property type="entry name" value="Zinc finger 45-like"/>
    <property type="match status" value="1"/>
</dbReference>
<keyword evidence="4" id="KW-0862">Zinc</keyword>
<dbReference type="PANTHER" id="PTHR23235">
    <property type="entry name" value="KRUEPPEL-LIKE TRANSCRIPTION FACTOR"/>
    <property type="match status" value="1"/>
</dbReference>
<evidence type="ECO:0000256" key="4">
    <source>
        <dbReference type="ARBA" id="ARBA00022833"/>
    </source>
</evidence>
<keyword evidence="1" id="KW-0479">Metal-binding</keyword>
<evidence type="ECO:0000256" key="3">
    <source>
        <dbReference type="ARBA" id="ARBA00022771"/>
    </source>
</evidence>
<dbReference type="AlphaFoldDB" id="A0A224AB84"/>
<feature type="domain" description="C2H2-type" evidence="7">
    <location>
        <begin position="239"/>
        <end position="266"/>
    </location>
</feature>
<dbReference type="GO" id="GO:0000981">
    <property type="term" value="F:DNA-binding transcription factor activity, RNA polymerase II-specific"/>
    <property type="evidence" value="ECO:0007669"/>
    <property type="project" value="TreeGrafter"/>
</dbReference>
<evidence type="ECO:0000259" key="7">
    <source>
        <dbReference type="PROSITE" id="PS50157"/>
    </source>
</evidence>
<evidence type="ECO:0000256" key="6">
    <source>
        <dbReference type="SAM" id="MobiDB-lite"/>
    </source>
</evidence>
<protein>
    <submittedName>
        <fullName evidence="8">Sp5</fullName>
    </submittedName>
</protein>
<evidence type="ECO:0000256" key="2">
    <source>
        <dbReference type="ARBA" id="ARBA00022737"/>
    </source>
</evidence>
<dbReference type="SUPFAM" id="SSF57667">
    <property type="entry name" value="beta-beta-alpha zinc fingers"/>
    <property type="match status" value="1"/>
</dbReference>
<dbReference type="PANTHER" id="PTHR23235:SF177">
    <property type="entry name" value="C2H2-TYPE DOMAIN-CONTAINING PROTEIN"/>
    <property type="match status" value="1"/>
</dbReference>
<dbReference type="Pfam" id="PF00096">
    <property type="entry name" value="zf-C2H2"/>
    <property type="match status" value="2"/>
</dbReference>
<feature type="domain" description="C2H2-type" evidence="7">
    <location>
        <begin position="267"/>
        <end position="296"/>
    </location>
</feature>
<reference evidence="8" key="1">
    <citation type="submission" date="2017-01" db="EMBL/GenBank/DDBJ databases">
        <title>A MAP3K family protein posteriorizes the position of the feeding organ in planarians.</title>
        <authorList>
            <person name="Hosoda K."/>
            <person name="Motoishi M."/>
            <person name="Kunimoto T."/>
            <person name="Nishimura O."/>
            <person name="Hwang B."/>
            <person name="Yazawa S."/>
            <person name="Mochii M."/>
            <person name="Agata K."/>
            <person name="Umesono Y."/>
        </authorList>
    </citation>
    <scope>NUCLEOTIDE SEQUENCE</scope>
</reference>
<feature type="region of interest" description="Disordered" evidence="6">
    <location>
        <begin position="346"/>
        <end position="380"/>
    </location>
</feature>
<dbReference type="FunFam" id="3.30.160.60:FF:000072">
    <property type="entry name" value="zinc finger protein 143 isoform X1"/>
    <property type="match status" value="1"/>
</dbReference>
<dbReference type="PROSITE" id="PS50157">
    <property type="entry name" value="ZINC_FINGER_C2H2_2"/>
    <property type="match status" value="3"/>
</dbReference>
<accession>A0A224AB84</accession>
<name>A0A224AB84_DUGJA</name>
<evidence type="ECO:0000256" key="5">
    <source>
        <dbReference type="PROSITE-ProRule" id="PRU00042"/>
    </source>
</evidence>
<dbReference type="InterPro" id="IPR036236">
    <property type="entry name" value="Znf_C2H2_sf"/>
</dbReference>
<dbReference type="Gene3D" id="3.30.160.60">
    <property type="entry name" value="Classic Zinc Finger"/>
    <property type="match status" value="3"/>
</dbReference>
<proteinExistence type="evidence at transcript level"/>
<keyword evidence="2" id="KW-0677">Repeat</keyword>
<keyword evidence="3 5" id="KW-0863">Zinc-finger</keyword>
<dbReference type="SMART" id="SM00355">
    <property type="entry name" value="ZnF_C2H2"/>
    <property type="match status" value="3"/>
</dbReference>
<dbReference type="EMBL" id="LC212971">
    <property type="protein sequence ID" value="BBA10912.1"/>
    <property type="molecule type" value="mRNA"/>
</dbReference>
<feature type="domain" description="C2H2-type" evidence="7">
    <location>
        <begin position="297"/>
        <end position="324"/>
    </location>
</feature>
<sequence length="393" mass="44443">MNSGPAIINIPTTIHGLPNSPGYFSNKSQHILSGPISPNLDLNYIQSHTNCSSRFVMSSNDFWQSPEMAALQRTTEKFFVNQSLISNNSNPNNSITTNICQNTPIRPIARKPCIELPSLIDSKSQIHLLNSLSSRTIEDCVDHFFRRSINCFSSPYTLPNLLACKDFNLEFPSVENTRNNNNNSPNISGLLSHQKPMTISPNRTNIPQIGQRKCQKCTCPNCHQGLNSRANLNGAKKVHICYICHKTYGKTSHLKAHIRWHNNDRPFVCTYHLCSKSFTRSDELQRHMRTHTGEKRFVCPLCFKRFMRSDHLAKHKKTHEGVDPIVLGTVISKDTNSSIKSEKTLNSDKTYKKQQNIKKPRPGLSATNSTINSPDHHGKENIIIDEDIDIESI</sequence>
<organism evidence="8">
    <name type="scientific">Dugesia japonica</name>
    <name type="common">Planarian</name>
    <dbReference type="NCBI Taxonomy" id="6161"/>
    <lineage>
        <taxon>Eukaryota</taxon>
        <taxon>Metazoa</taxon>
        <taxon>Spiralia</taxon>
        <taxon>Lophotrochozoa</taxon>
        <taxon>Platyhelminthes</taxon>
        <taxon>Rhabditophora</taxon>
        <taxon>Seriata</taxon>
        <taxon>Tricladida</taxon>
        <taxon>Continenticola</taxon>
        <taxon>Geoplanoidea</taxon>
        <taxon>Dugesiidae</taxon>
        <taxon>Dugesia</taxon>
    </lineage>
</organism>
<dbReference type="InterPro" id="IPR013087">
    <property type="entry name" value="Znf_C2H2_type"/>
</dbReference>
<evidence type="ECO:0000313" key="8">
    <source>
        <dbReference type="EMBL" id="BBA10912.1"/>
    </source>
</evidence>
<dbReference type="PROSITE" id="PS00028">
    <property type="entry name" value="ZINC_FINGER_C2H2_1"/>
    <property type="match status" value="3"/>
</dbReference>